<proteinExistence type="predicted"/>
<keyword evidence="2" id="KW-1185">Reference proteome</keyword>
<dbReference type="AlphaFoldDB" id="A0A2H3AXS7"/>
<accession>A0A2H3AXS7</accession>
<evidence type="ECO:0000313" key="1">
    <source>
        <dbReference type="EMBL" id="PBK59652.1"/>
    </source>
</evidence>
<gene>
    <name evidence="1" type="ORF">ARMSODRAFT_774225</name>
</gene>
<name>A0A2H3AXS7_9AGAR</name>
<dbReference type="Proteomes" id="UP000218334">
    <property type="component" value="Unassembled WGS sequence"/>
</dbReference>
<reference evidence="2" key="1">
    <citation type="journal article" date="2017" name="Nat. Ecol. Evol.">
        <title>Genome expansion and lineage-specific genetic innovations in the forest pathogenic fungi Armillaria.</title>
        <authorList>
            <person name="Sipos G."/>
            <person name="Prasanna A.N."/>
            <person name="Walter M.C."/>
            <person name="O'Connor E."/>
            <person name="Balint B."/>
            <person name="Krizsan K."/>
            <person name="Kiss B."/>
            <person name="Hess J."/>
            <person name="Varga T."/>
            <person name="Slot J."/>
            <person name="Riley R."/>
            <person name="Boka B."/>
            <person name="Rigling D."/>
            <person name="Barry K."/>
            <person name="Lee J."/>
            <person name="Mihaltcheva S."/>
            <person name="LaButti K."/>
            <person name="Lipzen A."/>
            <person name="Waldron R."/>
            <person name="Moloney N.M."/>
            <person name="Sperisen C."/>
            <person name="Kredics L."/>
            <person name="Vagvoelgyi C."/>
            <person name="Patrignani A."/>
            <person name="Fitzpatrick D."/>
            <person name="Nagy I."/>
            <person name="Doyle S."/>
            <person name="Anderson J.B."/>
            <person name="Grigoriev I.V."/>
            <person name="Gueldener U."/>
            <person name="Muensterkoetter M."/>
            <person name="Nagy L.G."/>
        </authorList>
    </citation>
    <scope>NUCLEOTIDE SEQUENCE [LARGE SCALE GENOMIC DNA]</scope>
    <source>
        <strain evidence="2">28-4</strain>
    </source>
</reference>
<dbReference type="EMBL" id="KZ293499">
    <property type="protein sequence ID" value="PBK59652.1"/>
    <property type="molecule type" value="Genomic_DNA"/>
</dbReference>
<protein>
    <submittedName>
        <fullName evidence="1">Uncharacterized protein</fullName>
    </submittedName>
</protein>
<evidence type="ECO:0000313" key="2">
    <source>
        <dbReference type="Proteomes" id="UP000218334"/>
    </source>
</evidence>
<sequence length="175" mass="19428">MTTSVENSAQHHIRQTCIDIEYAGGERILSSAAPSQMAACPERWICPQRDEYRLQVWYDVVGAIVQPSRLSLLAEEWTTSTRESTAEEPFAMTQAESPLTSVRTSTANDLGPFVSDRWRGKPSSFLPLPPLLQSPFLTLPTNILFTVGGISSTFSVDHQVIGPDAQKMFHSFKIN</sequence>
<organism evidence="1 2">
    <name type="scientific">Armillaria solidipes</name>
    <dbReference type="NCBI Taxonomy" id="1076256"/>
    <lineage>
        <taxon>Eukaryota</taxon>
        <taxon>Fungi</taxon>
        <taxon>Dikarya</taxon>
        <taxon>Basidiomycota</taxon>
        <taxon>Agaricomycotina</taxon>
        <taxon>Agaricomycetes</taxon>
        <taxon>Agaricomycetidae</taxon>
        <taxon>Agaricales</taxon>
        <taxon>Marasmiineae</taxon>
        <taxon>Physalacriaceae</taxon>
        <taxon>Armillaria</taxon>
    </lineage>
</organism>